<dbReference type="GO" id="GO:0009279">
    <property type="term" value="C:cell outer membrane"/>
    <property type="evidence" value="ECO:0007669"/>
    <property type="project" value="UniProtKB-SubCell"/>
</dbReference>
<dbReference type="KEGG" id="cser:CCO03_17365"/>
<keyword evidence="3 10" id="KW-0813">Transport</keyword>
<dbReference type="Proteomes" id="UP000196138">
    <property type="component" value="Chromosome"/>
</dbReference>
<evidence type="ECO:0000256" key="2">
    <source>
        <dbReference type="ARBA" id="ARBA00009810"/>
    </source>
</evidence>
<dbReference type="Gene3D" id="2.170.130.10">
    <property type="entry name" value="TonB-dependent receptor, plug domain"/>
    <property type="match status" value="1"/>
</dbReference>
<keyword evidence="6 11" id="KW-0798">TonB box</keyword>
<gene>
    <name evidence="15" type="ORF">CCO03_17365</name>
</gene>
<feature type="signal peptide" evidence="12">
    <location>
        <begin position="1"/>
        <end position="31"/>
    </location>
</feature>
<evidence type="ECO:0000313" key="15">
    <source>
        <dbReference type="EMBL" id="ARU06209.1"/>
    </source>
</evidence>
<dbReference type="AlphaFoldDB" id="A0A1Y0ESC8"/>
<dbReference type="GO" id="GO:0038023">
    <property type="term" value="F:signaling receptor activity"/>
    <property type="evidence" value="ECO:0007669"/>
    <property type="project" value="InterPro"/>
</dbReference>
<dbReference type="RefSeq" id="WP_087283126.1">
    <property type="nucleotide sequence ID" value="NZ_CP021455.1"/>
</dbReference>
<dbReference type="PROSITE" id="PS52016">
    <property type="entry name" value="TONB_DEPENDENT_REC_3"/>
    <property type="match status" value="1"/>
</dbReference>
<dbReference type="Gene3D" id="2.40.170.20">
    <property type="entry name" value="TonB-dependent receptor, beta-barrel domain"/>
    <property type="match status" value="1"/>
</dbReference>
<feature type="chain" id="PRO_5013050227" evidence="12">
    <location>
        <begin position="32"/>
        <end position="704"/>
    </location>
</feature>
<keyword evidence="4 10" id="KW-1134">Transmembrane beta strand</keyword>
<evidence type="ECO:0000256" key="11">
    <source>
        <dbReference type="RuleBase" id="RU003357"/>
    </source>
</evidence>
<keyword evidence="8 15" id="KW-0675">Receptor</keyword>
<accession>A0A1Y0ESC8</accession>
<dbReference type="InterPro" id="IPR012910">
    <property type="entry name" value="Plug_dom"/>
</dbReference>
<evidence type="ECO:0000256" key="9">
    <source>
        <dbReference type="ARBA" id="ARBA00023237"/>
    </source>
</evidence>
<sequence length="704" mass="75174">MKASLLRSGARPARHPIALAVLSLCCLPALAQQAGAAGSGGTLPSVEVSATLEANELPGVAPGGQAAKGARLGVLGNVPIVDAPVSVNAYTRQLIQDTVSYTLADVLESDPSVRFTTNNGHMLENFTIRGLDVSAMDIATNGLYGIAPANHVPVEMLERVEVLRGPSALLSGMAPAEAVGGTINLVTKRAGAKPLTELTTSFASDAYAQVHADVSRRFGADQRLGLRVNGVYGDGKSGAEDEKQRRQLGALALDWQGDKARLWLDVYSNRDSIRNGSPGMFNFARSLGYLLAPPKGDVNMFRDTQGIYKNTGAMVRGEVDFNDQWQGYAAVGGSEGRGDGLMFGTRTIVTGADGASQGFVYNVSTKSRRLALDVGAIGKFSTGAVQHRLQVAYNLVRYKEGTANRANTGYAQNIYNPVTPVFPAAPAEPAYNVDDKLQSFVVADTMTAWDERAHLMLGARLQKVQQLGGYSAQRISPSLGVVVKPWGDTVSLFGNYMEGLQAGQTVGVGYANEGETFKPTRTKQLEVGVKLQQGALTHTLSAFQIKRATLIDVNNTLTEGGMQRLRGLEWNVFGQVLPQLSLLGGVAHNRAKQLNTGLDSFAVPDWTANLGLQWSTPVPGLAVGGRVVYTGAQWSDSGNKVRVPSWHRFDLNAKYETRVGSVPLRLNAAIDNVTNKRYWTGVFSDGFVMPGAPRTFKLAATVSF</sequence>
<protein>
    <submittedName>
        <fullName evidence="15">TonB-dependent siderophore receptor</fullName>
    </submittedName>
</protein>
<keyword evidence="12" id="KW-0732">Signal</keyword>
<evidence type="ECO:0000256" key="6">
    <source>
        <dbReference type="ARBA" id="ARBA00023077"/>
    </source>
</evidence>
<reference evidence="15 16" key="1">
    <citation type="submission" date="2017-05" db="EMBL/GenBank/DDBJ databases">
        <authorList>
            <person name="Song R."/>
            <person name="Chenine A.L."/>
            <person name="Ruprecht R.M."/>
        </authorList>
    </citation>
    <scope>NUCLEOTIDE SEQUENCE [LARGE SCALE GENOMIC DNA]</scope>
    <source>
        <strain evidence="15 16">DSM 26136</strain>
    </source>
</reference>
<dbReference type="InterPro" id="IPR010105">
    <property type="entry name" value="TonB_sidphr_rcpt"/>
</dbReference>
<evidence type="ECO:0000256" key="5">
    <source>
        <dbReference type="ARBA" id="ARBA00022692"/>
    </source>
</evidence>
<evidence type="ECO:0000256" key="8">
    <source>
        <dbReference type="ARBA" id="ARBA00023170"/>
    </source>
</evidence>
<keyword evidence="5 10" id="KW-0812">Transmembrane</keyword>
<dbReference type="PANTHER" id="PTHR32552:SF82">
    <property type="entry name" value="FCUA PROTEIN"/>
    <property type="match status" value="1"/>
</dbReference>
<evidence type="ECO:0000259" key="14">
    <source>
        <dbReference type="Pfam" id="PF07715"/>
    </source>
</evidence>
<evidence type="ECO:0000256" key="10">
    <source>
        <dbReference type="PROSITE-ProRule" id="PRU01360"/>
    </source>
</evidence>
<name>A0A1Y0ESC8_9BURK</name>
<dbReference type="GO" id="GO:0015891">
    <property type="term" value="P:siderophore transport"/>
    <property type="evidence" value="ECO:0007669"/>
    <property type="project" value="InterPro"/>
</dbReference>
<evidence type="ECO:0000259" key="13">
    <source>
        <dbReference type="Pfam" id="PF00593"/>
    </source>
</evidence>
<dbReference type="Pfam" id="PF00593">
    <property type="entry name" value="TonB_dep_Rec_b-barrel"/>
    <property type="match status" value="1"/>
</dbReference>
<evidence type="ECO:0000256" key="4">
    <source>
        <dbReference type="ARBA" id="ARBA00022452"/>
    </source>
</evidence>
<dbReference type="InterPro" id="IPR037066">
    <property type="entry name" value="Plug_dom_sf"/>
</dbReference>
<dbReference type="SUPFAM" id="SSF56935">
    <property type="entry name" value="Porins"/>
    <property type="match status" value="1"/>
</dbReference>
<dbReference type="CDD" id="cd01347">
    <property type="entry name" value="ligand_gated_channel"/>
    <property type="match status" value="1"/>
</dbReference>
<dbReference type="OrthoDB" id="8732650at2"/>
<evidence type="ECO:0000256" key="12">
    <source>
        <dbReference type="SAM" id="SignalP"/>
    </source>
</evidence>
<dbReference type="InterPro" id="IPR039426">
    <property type="entry name" value="TonB-dep_rcpt-like"/>
</dbReference>
<dbReference type="EMBL" id="CP021455">
    <property type="protein sequence ID" value="ARU06209.1"/>
    <property type="molecule type" value="Genomic_DNA"/>
</dbReference>
<comment type="similarity">
    <text evidence="2 10 11">Belongs to the TonB-dependent receptor family.</text>
</comment>
<evidence type="ECO:0000256" key="3">
    <source>
        <dbReference type="ARBA" id="ARBA00022448"/>
    </source>
</evidence>
<keyword evidence="16" id="KW-1185">Reference proteome</keyword>
<feature type="domain" description="TonB-dependent receptor plug" evidence="14">
    <location>
        <begin position="81"/>
        <end position="174"/>
    </location>
</feature>
<dbReference type="InterPro" id="IPR036942">
    <property type="entry name" value="Beta-barrel_TonB_sf"/>
</dbReference>
<dbReference type="PANTHER" id="PTHR32552">
    <property type="entry name" value="FERRICHROME IRON RECEPTOR-RELATED"/>
    <property type="match status" value="1"/>
</dbReference>
<dbReference type="InterPro" id="IPR000531">
    <property type="entry name" value="Beta-barrel_TonB"/>
</dbReference>
<proteinExistence type="inferred from homology"/>
<evidence type="ECO:0000256" key="1">
    <source>
        <dbReference type="ARBA" id="ARBA00004571"/>
    </source>
</evidence>
<evidence type="ECO:0000313" key="16">
    <source>
        <dbReference type="Proteomes" id="UP000196138"/>
    </source>
</evidence>
<dbReference type="Pfam" id="PF07715">
    <property type="entry name" value="Plug"/>
    <property type="match status" value="1"/>
</dbReference>
<keyword evidence="9 10" id="KW-0998">Cell outer membrane</keyword>
<comment type="subcellular location">
    <subcellularLocation>
        <location evidence="1 10">Cell outer membrane</location>
        <topology evidence="1 10">Multi-pass membrane protein</topology>
    </subcellularLocation>
</comment>
<dbReference type="GO" id="GO:0015344">
    <property type="term" value="F:siderophore uptake transmembrane transporter activity"/>
    <property type="evidence" value="ECO:0007669"/>
    <property type="project" value="TreeGrafter"/>
</dbReference>
<feature type="domain" description="TonB-dependent receptor-like beta-barrel" evidence="13">
    <location>
        <begin position="268"/>
        <end position="673"/>
    </location>
</feature>
<dbReference type="NCBIfam" id="TIGR01783">
    <property type="entry name" value="TonB-siderophor"/>
    <property type="match status" value="1"/>
</dbReference>
<organism evidence="15 16">
    <name type="scientific">Comamonas serinivorans</name>
    <dbReference type="NCBI Taxonomy" id="1082851"/>
    <lineage>
        <taxon>Bacteria</taxon>
        <taxon>Pseudomonadati</taxon>
        <taxon>Pseudomonadota</taxon>
        <taxon>Betaproteobacteria</taxon>
        <taxon>Burkholderiales</taxon>
        <taxon>Comamonadaceae</taxon>
        <taxon>Comamonas</taxon>
    </lineage>
</organism>
<evidence type="ECO:0000256" key="7">
    <source>
        <dbReference type="ARBA" id="ARBA00023136"/>
    </source>
</evidence>
<keyword evidence="7 10" id="KW-0472">Membrane</keyword>